<dbReference type="Pfam" id="PF13901">
    <property type="entry name" value="RH_dom"/>
    <property type="match status" value="1"/>
</dbReference>
<dbReference type="InterPro" id="IPR007721">
    <property type="entry name" value="RbsD_FucU"/>
</dbReference>
<dbReference type="Pfam" id="PF05025">
    <property type="entry name" value="RbsD_FucU"/>
    <property type="match status" value="1"/>
</dbReference>
<dbReference type="Gene3D" id="1.20.58.900">
    <property type="match status" value="1"/>
</dbReference>
<evidence type="ECO:0000256" key="4">
    <source>
        <dbReference type="ARBA" id="ARBA00023006"/>
    </source>
</evidence>
<proteinExistence type="predicted"/>
<dbReference type="SUPFAM" id="SSF102546">
    <property type="entry name" value="RbsD-like"/>
    <property type="match status" value="1"/>
</dbReference>
<dbReference type="PANTHER" id="PTHR45971">
    <property type="entry name" value="PHOX (PX) DOMAIN-CONTAINING PROTEIN"/>
    <property type="match status" value="1"/>
</dbReference>
<keyword evidence="4" id="KW-0072">Autophagy</keyword>
<evidence type="ECO:0000256" key="1">
    <source>
        <dbReference type="ARBA" id="ARBA00004603"/>
    </source>
</evidence>
<dbReference type="Pfam" id="PF21054">
    <property type="entry name" value="RUBC_PIKBD"/>
    <property type="match status" value="2"/>
</dbReference>
<dbReference type="GO" id="GO:0005996">
    <property type="term" value="P:monosaccharide metabolic process"/>
    <property type="evidence" value="ECO:0007669"/>
    <property type="project" value="InterPro"/>
</dbReference>
<dbReference type="EMBL" id="CAJOBP010001202">
    <property type="protein sequence ID" value="CAF4263372.1"/>
    <property type="molecule type" value="Genomic_DNA"/>
</dbReference>
<dbReference type="SMART" id="SM01175">
    <property type="entry name" value="DUF4206"/>
    <property type="match status" value="1"/>
</dbReference>
<dbReference type="InterPro" id="IPR052428">
    <property type="entry name" value="Autophagy_HostDef_Reg"/>
</dbReference>
<dbReference type="InterPro" id="IPR023750">
    <property type="entry name" value="RbsD-like_sf"/>
</dbReference>
<dbReference type="InterPro" id="IPR048569">
    <property type="entry name" value="RUBC_PIKBD"/>
</dbReference>
<dbReference type="GO" id="GO:0006914">
    <property type="term" value="P:autophagy"/>
    <property type="evidence" value="ECO:0007669"/>
    <property type="project" value="UniProtKB-KW"/>
</dbReference>
<sequence>MPLQRIPPLVSPELLYALASMGHGDEIVLADSNFPSESVARANGARLILCDGLPIPKLLRQILKLLPLDQYVPQPVALMDLVDNDKSKGLQVPIWEQYKQIVGNNVQFEMVERFQFYERAKKAFAIVLINFHGDSLSIQYGAIERIRSAILSILLHGFKQHGNDTFEHVWQFIVRLNSNSQKYIRLLQDVYHKENLRISIEQWVDQSLLTECLSQQLSFIENDIDILEQYYYCNAFLRSLPFHQAFLTCIHSIESNNVSLLANIDPKLSVAEPDPTPTVANTVIYRSFSSTKVATLNQNVSKRISSVDESQEIRRSTVRPFSIQENNSQNPFRFPSTISSNEFTLSQSGNFSYPDDYGSGSDSRAGSFLSIDRSLPIGSDHRATFIDEEEYQIYELTQLPTTSDLTKSIRLPYSSLFWPRKGQTLDNYIRECDSKTRTDVEKENAHFYFSEAIISAIEYIKFSDQCKKYFDSFDPSADTLNDFQWSGQQFNAKEDPSAEAIALSIMEAWKNHKIPTAHELFWMIPHEEEISEESSALEDSKKFDKSDDYAPIEGNQRILRRGNSHWAPPREQLIFHIHQSVNRDSQLEKQSYLCAGCGRFAEKGYAHRFRHCEYTGKYFCRGCHCDKKIYLPSYIIHKWDFSNKHSVSNFAFDYLNRIYTEAIFNIHDLNPKLYEKSNKLKVMNELRWTLFFLRRYILTCRFAKEKGCQKTLESMPPYIHEQPHLYSLEDLVKTKLGDLHNELEPIVTSLKEHVLTCDLCYAKGFICEICKNEKNIVFAFNIKTTSTCSGEHFSCLTYLTG</sequence>
<evidence type="ECO:0000256" key="2">
    <source>
        <dbReference type="ARBA" id="ARBA00022553"/>
    </source>
</evidence>
<accession>A0A820FNX1</accession>
<comment type="caution">
    <text evidence="7">The sequence shown here is derived from an EMBL/GenBank/DDBJ whole genome shotgun (WGS) entry which is preliminary data.</text>
</comment>
<dbReference type="PROSITE" id="PS50826">
    <property type="entry name" value="RUN"/>
    <property type="match status" value="1"/>
</dbReference>
<dbReference type="GO" id="GO:0016853">
    <property type="term" value="F:isomerase activity"/>
    <property type="evidence" value="ECO:0007669"/>
    <property type="project" value="UniProtKB-KW"/>
</dbReference>
<protein>
    <recommendedName>
        <fullName evidence="6">RUN domain-containing protein</fullName>
    </recommendedName>
</protein>
<dbReference type="Proteomes" id="UP000663873">
    <property type="component" value="Unassembled WGS sequence"/>
</dbReference>
<dbReference type="AlphaFoldDB" id="A0A820FNX1"/>
<dbReference type="Gene3D" id="3.40.1650.10">
    <property type="entry name" value="RbsD-like domain"/>
    <property type="match status" value="1"/>
</dbReference>
<dbReference type="GO" id="GO:1901981">
    <property type="term" value="F:phosphatidylinositol phosphate binding"/>
    <property type="evidence" value="ECO:0007669"/>
    <property type="project" value="TreeGrafter"/>
</dbReference>
<gene>
    <name evidence="7" type="ORF">UJA718_LOCUS10306</name>
</gene>
<comment type="subcellular location">
    <subcellularLocation>
        <location evidence="1">Late endosome</location>
    </subcellularLocation>
</comment>
<dbReference type="SUPFAM" id="SSF140741">
    <property type="entry name" value="RUN domain-like"/>
    <property type="match status" value="1"/>
</dbReference>
<dbReference type="Pfam" id="PF02759">
    <property type="entry name" value="RUN"/>
    <property type="match status" value="1"/>
</dbReference>
<organism evidence="7 8">
    <name type="scientific">Rotaria socialis</name>
    <dbReference type="NCBI Taxonomy" id="392032"/>
    <lineage>
        <taxon>Eukaryota</taxon>
        <taxon>Metazoa</taxon>
        <taxon>Spiralia</taxon>
        <taxon>Gnathifera</taxon>
        <taxon>Rotifera</taxon>
        <taxon>Eurotatoria</taxon>
        <taxon>Bdelloidea</taxon>
        <taxon>Philodinida</taxon>
        <taxon>Philodinidae</taxon>
        <taxon>Rotaria</taxon>
    </lineage>
</organism>
<dbReference type="InterPro" id="IPR037213">
    <property type="entry name" value="Run_dom_sf"/>
</dbReference>
<evidence type="ECO:0000259" key="6">
    <source>
        <dbReference type="PROSITE" id="PS50826"/>
    </source>
</evidence>
<reference evidence="7" key="1">
    <citation type="submission" date="2021-02" db="EMBL/GenBank/DDBJ databases">
        <authorList>
            <person name="Nowell W R."/>
        </authorList>
    </citation>
    <scope>NUCLEOTIDE SEQUENCE</scope>
</reference>
<keyword evidence="2" id="KW-0597">Phosphoprotein</keyword>
<name>A0A820FNX1_9BILA</name>
<keyword evidence="3" id="KW-0967">Endosome</keyword>
<evidence type="ECO:0000313" key="7">
    <source>
        <dbReference type="EMBL" id="CAF4263372.1"/>
    </source>
</evidence>
<evidence type="ECO:0000256" key="5">
    <source>
        <dbReference type="ARBA" id="ARBA00023235"/>
    </source>
</evidence>
<evidence type="ECO:0000313" key="8">
    <source>
        <dbReference type="Proteomes" id="UP000663873"/>
    </source>
</evidence>
<keyword evidence="8" id="KW-1185">Reference proteome</keyword>
<dbReference type="PANTHER" id="PTHR45971:SF1">
    <property type="entry name" value="RUBICON, ISOFORM A"/>
    <property type="match status" value="1"/>
</dbReference>
<evidence type="ECO:0000256" key="3">
    <source>
        <dbReference type="ARBA" id="ARBA00022753"/>
    </source>
</evidence>
<feature type="domain" description="RUN" evidence="6">
    <location>
        <begin position="137"/>
        <end position="265"/>
    </location>
</feature>
<dbReference type="InterPro" id="IPR025258">
    <property type="entry name" value="RH_dom"/>
</dbReference>
<dbReference type="GO" id="GO:0048029">
    <property type="term" value="F:monosaccharide binding"/>
    <property type="evidence" value="ECO:0007669"/>
    <property type="project" value="InterPro"/>
</dbReference>
<dbReference type="InterPro" id="IPR004012">
    <property type="entry name" value="Run_dom"/>
</dbReference>
<dbReference type="GO" id="GO:0005770">
    <property type="term" value="C:late endosome"/>
    <property type="evidence" value="ECO:0007669"/>
    <property type="project" value="UniProtKB-SubCell"/>
</dbReference>
<keyword evidence="5" id="KW-0413">Isomerase</keyword>